<protein>
    <submittedName>
        <fullName evidence="2">Class I SAM-dependent methyltransferase</fullName>
    </submittedName>
</protein>
<feature type="compositionally biased region" description="Basic and acidic residues" evidence="1">
    <location>
        <begin position="81"/>
        <end position="90"/>
    </location>
</feature>
<evidence type="ECO:0000256" key="1">
    <source>
        <dbReference type="SAM" id="MobiDB-lite"/>
    </source>
</evidence>
<dbReference type="EMBL" id="JAHCQH010000014">
    <property type="protein sequence ID" value="MBS9476544.1"/>
    <property type="molecule type" value="Genomic_DNA"/>
</dbReference>
<dbReference type="Pfam" id="PF13578">
    <property type="entry name" value="Methyltransf_24"/>
    <property type="match status" value="1"/>
</dbReference>
<keyword evidence="2" id="KW-0489">Methyltransferase</keyword>
<dbReference type="Proteomes" id="UP001166585">
    <property type="component" value="Unassembled WGS sequence"/>
</dbReference>
<feature type="region of interest" description="Disordered" evidence="1">
    <location>
        <begin position="81"/>
        <end position="100"/>
    </location>
</feature>
<gene>
    <name evidence="2" type="ORF">KIP89_05445</name>
</gene>
<dbReference type="GO" id="GO:0032259">
    <property type="term" value="P:methylation"/>
    <property type="evidence" value="ECO:0007669"/>
    <property type="project" value="UniProtKB-KW"/>
</dbReference>
<name>A0ABS5R4G9_9HYPH</name>
<accession>A0ABS5R4G9</accession>
<comment type="caution">
    <text evidence="2">The sequence shown here is derived from an EMBL/GenBank/DDBJ whole genome shotgun (WGS) entry which is preliminary data.</text>
</comment>
<proteinExistence type="predicted"/>
<dbReference type="InterPro" id="IPR029063">
    <property type="entry name" value="SAM-dependent_MTases_sf"/>
</dbReference>
<dbReference type="SUPFAM" id="SSF53335">
    <property type="entry name" value="S-adenosyl-L-methionine-dependent methyltransferases"/>
    <property type="match status" value="1"/>
</dbReference>
<keyword evidence="2" id="KW-0808">Transferase</keyword>
<dbReference type="RefSeq" id="WP_213754372.1">
    <property type="nucleotide sequence ID" value="NZ_JAHCQH010000014.1"/>
</dbReference>
<evidence type="ECO:0000313" key="3">
    <source>
        <dbReference type="Proteomes" id="UP001166585"/>
    </source>
</evidence>
<dbReference type="Gene3D" id="3.40.50.150">
    <property type="entry name" value="Vaccinia Virus protein VP39"/>
    <property type="match status" value="1"/>
</dbReference>
<sequence length="381" mass="42743">MSVDDLAPLLSVPGVEPACDAPPDDTARRDAERFVAALYHGILNREPSADEIAAWAAPLTLDQTDVVGYVADMAATFLTSEERQRIDAERAAPPPEPEPIPTTAPLFAPAGHFYSPVVDVSEAERHLARLAAQPLPETLPGLRLDRARMVSAWQDLLPHLLAVPLPDQPTPGFRYCYDNPAYSYGDGATLYALIRRHRPQRIIEIGCGWSSACLLDAIDRELAGACEVTFVEPYPDLLYRLAGTPWPGHRVINSGIQDVPLEEFERLEANDILFIDSTHVVKTGSDVVYELLDILPRLKTGVLVHIHDIFWPFEYPSDWVVQQNRSWNELYALRAFLAHNTAWDIEFFGNYLTQMEATRVRRDFPRMIRNAGGAIWLRRIA</sequence>
<keyword evidence="3" id="KW-1185">Reference proteome</keyword>
<organism evidence="2 3">
    <name type="scientific">Ancylobacter radicis</name>
    <dbReference type="NCBI Taxonomy" id="2836179"/>
    <lineage>
        <taxon>Bacteria</taxon>
        <taxon>Pseudomonadati</taxon>
        <taxon>Pseudomonadota</taxon>
        <taxon>Alphaproteobacteria</taxon>
        <taxon>Hyphomicrobiales</taxon>
        <taxon>Xanthobacteraceae</taxon>
        <taxon>Ancylobacter</taxon>
    </lineage>
</organism>
<evidence type="ECO:0000313" key="2">
    <source>
        <dbReference type="EMBL" id="MBS9476544.1"/>
    </source>
</evidence>
<reference evidence="2" key="1">
    <citation type="submission" date="2021-05" db="EMBL/GenBank/DDBJ databases">
        <authorList>
            <person name="Sun Q."/>
            <person name="Inoue M."/>
        </authorList>
    </citation>
    <scope>NUCLEOTIDE SEQUENCE</scope>
    <source>
        <strain evidence="2">VKM B-3255</strain>
    </source>
</reference>
<dbReference type="GO" id="GO:0008168">
    <property type="term" value="F:methyltransferase activity"/>
    <property type="evidence" value="ECO:0007669"/>
    <property type="project" value="UniProtKB-KW"/>
</dbReference>